<comment type="similarity">
    <text evidence="1 2">Belongs to the anti-sigma-factor antagonist family.</text>
</comment>
<feature type="domain" description="STAS" evidence="3">
    <location>
        <begin position="1"/>
        <end position="105"/>
    </location>
</feature>
<evidence type="ECO:0000256" key="1">
    <source>
        <dbReference type="ARBA" id="ARBA00009013"/>
    </source>
</evidence>
<dbReference type="Proteomes" id="UP001524435">
    <property type="component" value="Unassembled WGS sequence"/>
</dbReference>
<evidence type="ECO:0000313" key="4">
    <source>
        <dbReference type="EMBL" id="MCQ5121476.1"/>
    </source>
</evidence>
<dbReference type="PROSITE" id="PS50801">
    <property type="entry name" value="STAS"/>
    <property type="match status" value="1"/>
</dbReference>
<comment type="caution">
    <text evidence="4">The sequence shown here is derived from an EMBL/GenBank/DDBJ whole genome shotgun (WGS) entry which is preliminary data.</text>
</comment>
<dbReference type="PANTHER" id="PTHR33495">
    <property type="entry name" value="ANTI-SIGMA FACTOR ANTAGONIST TM_1081-RELATED-RELATED"/>
    <property type="match status" value="1"/>
</dbReference>
<protein>
    <recommendedName>
        <fullName evidence="2">Anti-sigma factor antagonist</fullName>
    </recommendedName>
</protein>
<organism evidence="4 5">
    <name type="scientific">Massilicoli timonensis</name>
    <dbReference type="NCBI Taxonomy" id="2015901"/>
    <lineage>
        <taxon>Bacteria</taxon>
        <taxon>Bacillati</taxon>
        <taxon>Bacillota</taxon>
        <taxon>Erysipelotrichia</taxon>
        <taxon>Erysipelotrichales</taxon>
        <taxon>Erysipelotrichaceae</taxon>
        <taxon>Massilicoli</taxon>
    </lineage>
</organism>
<reference evidence="4 5" key="1">
    <citation type="submission" date="2022-06" db="EMBL/GenBank/DDBJ databases">
        <title>Isolation of gut microbiota from human fecal samples.</title>
        <authorList>
            <person name="Pamer E.G."/>
            <person name="Barat B."/>
            <person name="Waligurski E."/>
            <person name="Medina S."/>
            <person name="Paddock L."/>
            <person name="Mostad J."/>
        </authorList>
    </citation>
    <scope>NUCLEOTIDE SEQUENCE [LARGE SCALE GENOMIC DNA]</scope>
    <source>
        <strain evidence="4 5">DFI.6.1</strain>
    </source>
</reference>
<dbReference type="EMBL" id="JANGCH010000004">
    <property type="protein sequence ID" value="MCQ5121476.1"/>
    <property type="molecule type" value="Genomic_DNA"/>
</dbReference>
<dbReference type="PANTHER" id="PTHR33495:SF2">
    <property type="entry name" value="ANTI-SIGMA FACTOR ANTAGONIST TM_1081-RELATED"/>
    <property type="match status" value="1"/>
</dbReference>
<proteinExistence type="inferred from homology"/>
<dbReference type="InterPro" id="IPR036513">
    <property type="entry name" value="STAS_dom_sf"/>
</dbReference>
<gene>
    <name evidence="4" type="ORF">NE663_04290</name>
</gene>
<sequence length="105" mass="12126">MDYQLQDQTLIFHFEGDFDNVAVGKVKETCAALIETHRPKLVKLDFQKVDFVDSTGIGFVLARYKQIKKYDGELVLCNLSSSQKRLFHMSGIFRIIRLEQSEVLI</sequence>
<evidence type="ECO:0000259" key="3">
    <source>
        <dbReference type="PROSITE" id="PS50801"/>
    </source>
</evidence>
<dbReference type="SUPFAM" id="SSF52091">
    <property type="entry name" value="SpoIIaa-like"/>
    <property type="match status" value="1"/>
</dbReference>
<accession>A0ABT1SJS7</accession>
<dbReference type="RefSeq" id="WP_102266456.1">
    <property type="nucleotide sequence ID" value="NZ_CANTYB010000054.1"/>
</dbReference>
<dbReference type="Gene3D" id="3.30.750.24">
    <property type="entry name" value="STAS domain"/>
    <property type="match status" value="1"/>
</dbReference>
<dbReference type="CDD" id="cd07043">
    <property type="entry name" value="STAS_anti-anti-sigma_factors"/>
    <property type="match status" value="1"/>
</dbReference>
<dbReference type="NCBIfam" id="TIGR00377">
    <property type="entry name" value="ant_ant_sig"/>
    <property type="match status" value="1"/>
</dbReference>
<evidence type="ECO:0000313" key="5">
    <source>
        <dbReference type="Proteomes" id="UP001524435"/>
    </source>
</evidence>
<name>A0ABT1SJS7_9FIRM</name>
<dbReference type="InterPro" id="IPR002645">
    <property type="entry name" value="STAS_dom"/>
</dbReference>
<dbReference type="Pfam" id="PF01740">
    <property type="entry name" value="STAS"/>
    <property type="match status" value="1"/>
</dbReference>
<evidence type="ECO:0000256" key="2">
    <source>
        <dbReference type="RuleBase" id="RU003749"/>
    </source>
</evidence>
<keyword evidence="5" id="KW-1185">Reference proteome</keyword>
<dbReference type="InterPro" id="IPR003658">
    <property type="entry name" value="Anti-sigma_ant"/>
</dbReference>